<dbReference type="PROSITE" id="PS50808">
    <property type="entry name" value="ZF_BED"/>
    <property type="match status" value="1"/>
</dbReference>
<organism evidence="13 14">
    <name type="scientific">Urochloa decumbens</name>
    <dbReference type="NCBI Taxonomy" id="240449"/>
    <lineage>
        <taxon>Eukaryota</taxon>
        <taxon>Viridiplantae</taxon>
        <taxon>Streptophyta</taxon>
        <taxon>Embryophyta</taxon>
        <taxon>Tracheophyta</taxon>
        <taxon>Spermatophyta</taxon>
        <taxon>Magnoliopsida</taxon>
        <taxon>Liliopsida</taxon>
        <taxon>Poales</taxon>
        <taxon>Poaceae</taxon>
        <taxon>PACMAD clade</taxon>
        <taxon>Panicoideae</taxon>
        <taxon>Panicodae</taxon>
        <taxon>Paniceae</taxon>
        <taxon>Melinidinae</taxon>
        <taxon>Urochloa</taxon>
    </lineage>
</organism>
<dbReference type="Proteomes" id="UP001497457">
    <property type="component" value="Chromosome 27b"/>
</dbReference>
<evidence type="ECO:0000256" key="7">
    <source>
        <dbReference type="ARBA" id="ARBA00023125"/>
    </source>
</evidence>
<dbReference type="GO" id="GO:0005634">
    <property type="term" value="C:nucleus"/>
    <property type="evidence" value="ECO:0007669"/>
    <property type="project" value="UniProtKB-SubCell"/>
</dbReference>
<keyword evidence="3" id="KW-0479">Metal-binding</keyword>
<dbReference type="InterPro" id="IPR012337">
    <property type="entry name" value="RNaseH-like_sf"/>
</dbReference>
<evidence type="ECO:0000256" key="9">
    <source>
        <dbReference type="ARBA" id="ARBA00023242"/>
    </source>
</evidence>
<dbReference type="EMBL" id="OZ075137">
    <property type="protein sequence ID" value="CAL5008808.1"/>
    <property type="molecule type" value="Genomic_DNA"/>
</dbReference>
<evidence type="ECO:0000313" key="14">
    <source>
        <dbReference type="Proteomes" id="UP001497457"/>
    </source>
</evidence>
<dbReference type="SMART" id="SM00614">
    <property type="entry name" value="ZnF_BED"/>
    <property type="match status" value="1"/>
</dbReference>
<dbReference type="Pfam" id="PF14372">
    <property type="entry name" value="hAT-like_RNase-H"/>
    <property type="match status" value="1"/>
</dbReference>
<proteinExistence type="predicted"/>
<dbReference type="AlphaFoldDB" id="A0ABC9BVE8"/>
<accession>A0ABC9BVE8</accession>
<dbReference type="SUPFAM" id="SSF53098">
    <property type="entry name" value="Ribonuclease H-like"/>
    <property type="match status" value="1"/>
</dbReference>
<feature type="domain" description="BED-type" evidence="12">
    <location>
        <begin position="22"/>
        <end position="68"/>
    </location>
</feature>
<dbReference type="PANTHER" id="PTHR46481">
    <property type="entry name" value="ZINC FINGER BED DOMAIN-CONTAINING PROTEIN 4"/>
    <property type="match status" value="1"/>
</dbReference>
<keyword evidence="8" id="KW-0804">Transcription</keyword>
<keyword evidence="14" id="KW-1185">Reference proteome</keyword>
<keyword evidence="5" id="KW-0862">Zinc</keyword>
<sequence>MAEASAGLKQIPHEQTVARRVRPRSIAWENFTHFTTVDGKSKAECKRCHRVFIAPTRNGTSSLLRHLKGCKGLGANGTDELDLLLANVASDLPPLPCDPPPLSPFDPPPLPCTDLPLPFPCDPPLPLPFSCHLPPPLPCTNIPPPVPYDLPPPLPRTDPPPPFPCAPSCCDDELPDREHEEEKEANKHLAQMIALHGHDPLLIEDECFRSFVGSLNPEFKLPSRLAIEEMCDGIFDEARKDLLSRLSHTPGRVSLAIATAKIMDGKVLYTACHFIDDEWKLHKVVLDAYLVGPVPIFYGALSGLPEVTLNSDCFKWTINDVANGISKRGILDKLFMVAWEMGGMDVDVEMQGYMKQKFCTGFQTEVICVMFMDRSFHFIAERLKLPVDLTTKTFNGMEKLDLTRQKRHQLFSHMGLEYLQAHDQFWYSIYCSLKILQKDGSNLIADTDKELAEVFCKVWGQLYQGIQRISASRGPTSNLCLIELFKVREVLQSELARTTARGKDVADILTNAKVILEMLIEVACQGWSVPLMLDPRYKLTYIKFTFSRAFGSFKAAQKISKVTRGIKNMFADYIDSDDGISGADSDRVTQNVATGSGASDPLEEAWDEHRRSQNGRADDGSSLDAEEGLRHRLEDLSIGTAAGSSTDSLEQAWEKHCRSRDSRIDTSSYLAVEKELDRYLDDDLAPQTEGFDILNWWKIHSLEYPTVARMARDVLAMPTCSKLSSDQMGHVRSIIRGYSKKKYKQLK</sequence>
<name>A0ABC9BVE8_9POAL</name>
<evidence type="ECO:0000256" key="10">
    <source>
        <dbReference type="PROSITE-ProRule" id="PRU00027"/>
    </source>
</evidence>
<evidence type="ECO:0000256" key="5">
    <source>
        <dbReference type="ARBA" id="ARBA00022833"/>
    </source>
</evidence>
<dbReference type="InterPro" id="IPR008906">
    <property type="entry name" value="HATC_C_dom"/>
</dbReference>
<dbReference type="GO" id="GO:0003677">
    <property type="term" value="F:DNA binding"/>
    <property type="evidence" value="ECO:0007669"/>
    <property type="project" value="UniProtKB-KW"/>
</dbReference>
<dbReference type="PANTHER" id="PTHR46481:SF10">
    <property type="entry name" value="ZINC FINGER BED DOMAIN-CONTAINING PROTEIN 39"/>
    <property type="match status" value="1"/>
</dbReference>
<dbReference type="InterPro" id="IPR025525">
    <property type="entry name" value="hAT-like_transposase_RNase-H"/>
</dbReference>
<evidence type="ECO:0000259" key="12">
    <source>
        <dbReference type="PROSITE" id="PS50808"/>
    </source>
</evidence>
<evidence type="ECO:0000256" key="8">
    <source>
        <dbReference type="ARBA" id="ARBA00023163"/>
    </source>
</evidence>
<keyword evidence="6" id="KW-0805">Transcription regulation</keyword>
<feature type="region of interest" description="Disordered" evidence="11">
    <location>
        <begin position="584"/>
        <end position="624"/>
    </location>
</feature>
<keyword evidence="4 10" id="KW-0863">Zinc-finger</keyword>
<dbReference type="GO" id="GO:0008270">
    <property type="term" value="F:zinc ion binding"/>
    <property type="evidence" value="ECO:0007669"/>
    <property type="project" value="UniProtKB-KW"/>
</dbReference>
<evidence type="ECO:0000256" key="3">
    <source>
        <dbReference type="ARBA" id="ARBA00022723"/>
    </source>
</evidence>
<dbReference type="InterPro" id="IPR052035">
    <property type="entry name" value="ZnF_BED_domain_contain"/>
</dbReference>
<evidence type="ECO:0000313" key="13">
    <source>
        <dbReference type="EMBL" id="CAL5008808.1"/>
    </source>
</evidence>
<feature type="compositionally biased region" description="Basic and acidic residues" evidence="11">
    <location>
        <begin position="607"/>
        <end position="619"/>
    </location>
</feature>
<evidence type="ECO:0000256" key="4">
    <source>
        <dbReference type="ARBA" id="ARBA00022771"/>
    </source>
</evidence>
<keyword evidence="9" id="KW-0539">Nucleus</keyword>
<evidence type="ECO:0000256" key="11">
    <source>
        <dbReference type="SAM" id="MobiDB-lite"/>
    </source>
</evidence>
<reference evidence="13 14" key="2">
    <citation type="submission" date="2024-10" db="EMBL/GenBank/DDBJ databases">
        <authorList>
            <person name="Ryan C."/>
        </authorList>
    </citation>
    <scope>NUCLEOTIDE SEQUENCE [LARGE SCALE GENOMIC DNA]</scope>
</reference>
<evidence type="ECO:0000256" key="2">
    <source>
        <dbReference type="ARBA" id="ARBA00011738"/>
    </source>
</evidence>
<comment type="subcellular location">
    <subcellularLocation>
        <location evidence="1">Nucleus</location>
    </subcellularLocation>
</comment>
<evidence type="ECO:0000256" key="1">
    <source>
        <dbReference type="ARBA" id="ARBA00004123"/>
    </source>
</evidence>
<protein>
    <recommendedName>
        <fullName evidence="12">BED-type domain-containing protein</fullName>
    </recommendedName>
</protein>
<dbReference type="InterPro" id="IPR003656">
    <property type="entry name" value="Znf_BED"/>
</dbReference>
<dbReference type="Pfam" id="PF05699">
    <property type="entry name" value="Dimer_Tnp_hAT"/>
    <property type="match status" value="1"/>
</dbReference>
<gene>
    <name evidence="13" type="ORF">URODEC1_LOCUS69197</name>
</gene>
<evidence type="ECO:0000256" key="6">
    <source>
        <dbReference type="ARBA" id="ARBA00023015"/>
    </source>
</evidence>
<reference evidence="14" key="1">
    <citation type="submission" date="2024-06" db="EMBL/GenBank/DDBJ databases">
        <authorList>
            <person name="Ryan C."/>
        </authorList>
    </citation>
    <scope>NUCLEOTIDE SEQUENCE [LARGE SCALE GENOMIC DNA]</scope>
</reference>
<keyword evidence="7" id="KW-0238">DNA-binding</keyword>
<feature type="compositionally biased region" description="Polar residues" evidence="11">
    <location>
        <begin position="588"/>
        <end position="597"/>
    </location>
</feature>
<comment type="subunit">
    <text evidence="2">Homodimer.</text>
</comment>